<reference evidence="1" key="1">
    <citation type="journal article" date="2020" name="Stud. Mycol.">
        <title>101 Dothideomycetes genomes: a test case for predicting lifestyles and emergence of pathogens.</title>
        <authorList>
            <person name="Haridas S."/>
            <person name="Albert R."/>
            <person name="Binder M."/>
            <person name="Bloem J."/>
            <person name="Labutti K."/>
            <person name="Salamov A."/>
            <person name="Andreopoulos B."/>
            <person name="Baker S."/>
            <person name="Barry K."/>
            <person name="Bills G."/>
            <person name="Bluhm B."/>
            <person name="Cannon C."/>
            <person name="Castanera R."/>
            <person name="Culley D."/>
            <person name="Daum C."/>
            <person name="Ezra D."/>
            <person name="Gonzalez J."/>
            <person name="Henrissat B."/>
            <person name="Kuo A."/>
            <person name="Liang C."/>
            <person name="Lipzen A."/>
            <person name="Lutzoni F."/>
            <person name="Magnuson J."/>
            <person name="Mondo S."/>
            <person name="Nolan M."/>
            <person name="Ohm R."/>
            <person name="Pangilinan J."/>
            <person name="Park H.-J."/>
            <person name="Ramirez L."/>
            <person name="Alfaro M."/>
            <person name="Sun H."/>
            <person name="Tritt A."/>
            <person name="Yoshinaga Y."/>
            <person name="Zwiers L.-H."/>
            <person name="Turgeon B."/>
            <person name="Goodwin S."/>
            <person name="Spatafora J."/>
            <person name="Crous P."/>
            <person name="Grigoriev I."/>
        </authorList>
    </citation>
    <scope>NUCLEOTIDE SEQUENCE</scope>
    <source>
        <strain evidence="1">CBS 122367</strain>
    </source>
</reference>
<dbReference type="EMBL" id="MU005586">
    <property type="protein sequence ID" value="KAF2682832.1"/>
    <property type="molecule type" value="Genomic_DNA"/>
</dbReference>
<dbReference type="Proteomes" id="UP000799291">
    <property type="component" value="Unassembled WGS sequence"/>
</dbReference>
<evidence type="ECO:0000313" key="2">
    <source>
        <dbReference type="Proteomes" id="UP000799291"/>
    </source>
</evidence>
<keyword evidence="2" id="KW-1185">Reference proteome</keyword>
<gene>
    <name evidence="1" type="ORF">K458DRAFT_432785</name>
</gene>
<dbReference type="AlphaFoldDB" id="A0A6G1IX53"/>
<protein>
    <submittedName>
        <fullName evidence="1">Uncharacterized protein</fullName>
    </submittedName>
</protein>
<name>A0A6G1IX53_9PLEO</name>
<accession>A0A6G1IX53</accession>
<evidence type="ECO:0000313" key="1">
    <source>
        <dbReference type="EMBL" id="KAF2682832.1"/>
    </source>
</evidence>
<proteinExistence type="predicted"/>
<organism evidence="1 2">
    <name type="scientific">Lentithecium fluviatile CBS 122367</name>
    <dbReference type="NCBI Taxonomy" id="1168545"/>
    <lineage>
        <taxon>Eukaryota</taxon>
        <taxon>Fungi</taxon>
        <taxon>Dikarya</taxon>
        <taxon>Ascomycota</taxon>
        <taxon>Pezizomycotina</taxon>
        <taxon>Dothideomycetes</taxon>
        <taxon>Pleosporomycetidae</taxon>
        <taxon>Pleosporales</taxon>
        <taxon>Massarineae</taxon>
        <taxon>Lentitheciaceae</taxon>
        <taxon>Lentithecium</taxon>
    </lineage>
</organism>
<sequence length="228" mass="25780">MSEISECGRLSGLVDIEKFRGLSGLKLEASRDYALEPVRGLSQKLQTEWIRHPETRNAFRVLTQTRPNLSQPSVDSQSLSEVAVRNIVAYLTKVQDTKIPGAEAKAVKRASDAFTGVVNSVPRETLKDHIRRWLGGNLPIDTVDTIFDMTAKEVLHKLEERCSTIDNLRKAIVLHTIFPLRESSGTVLNPDADYLYYTLTNKLATELDKDHAILEEKPKFTNEEYLRD</sequence>